<dbReference type="PANTHER" id="PTHR46663:SF3">
    <property type="entry name" value="SLL0267 PROTEIN"/>
    <property type="match status" value="1"/>
</dbReference>
<feature type="domain" description="GGDEF" evidence="2">
    <location>
        <begin position="1"/>
        <end position="126"/>
    </location>
</feature>
<reference evidence="3" key="1">
    <citation type="submission" date="2013-08" db="EMBL/GenBank/DDBJ databases">
        <authorList>
            <person name="Mendez C."/>
            <person name="Richter M."/>
            <person name="Ferrer M."/>
            <person name="Sanchez J."/>
        </authorList>
    </citation>
    <scope>NUCLEOTIDE SEQUENCE</scope>
</reference>
<evidence type="ECO:0000313" key="3">
    <source>
        <dbReference type="EMBL" id="EQD41206.1"/>
    </source>
</evidence>
<dbReference type="InterPro" id="IPR029787">
    <property type="entry name" value="Nucleotide_cyclase"/>
</dbReference>
<dbReference type="Gene3D" id="3.30.70.270">
    <property type="match status" value="1"/>
</dbReference>
<dbReference type="Pfam" id="PF00990">
    <property type="entry name" value="GGDEF"/>
    <property type="match status" value="1"/>
</dbReference>
<dbReference type="SUPFAM" id="SSF141868">
    <property type="entry name" value="EAL domain-like"/>
    <property type="match status" value="1"/>
</dbReference>
<reference evidence="3" key="2">
    <citation type="journal article" date="2014" name="ISME J.">
        <title>Microbial stratification in low pH oxic and suboxic macroscopic growths along an acid mine drainage.</title>
        <authorList>
            <person name="Mendez-Garcia C."/>
            <person name="Mesa V."/>
            <person name="Sprenger R.R."/>
            <person name="Richter M."/>
            <person name="Diez M.S."/>
            <person name="Solano J."/>
            <person name="Bargiela R."/>
            <person name="Golyshina O.V."/>
            <person name="Manteca A."/>
            <person name="Ramos J.L."/>
            <person name="Gallego J.R."/>
            <person name="Llorente I."/>
            <person name="Martins Dos Santos V.A."/>
            <person name="Jensen O.N."/>
            <person name="Pelaez A.I."/>
            <person name="Sanchez J."/>
            <person name="Ferrer M."/>
        </authorList>
    </citation>
    <scope>NUCLEOTIDE SEQUENCE</scope>
</reference>
<gene>
    <name evidence="3" type="ORF">B1A_16172</name>
</gene>
<dbReference type="InterPro" id="IPR035919">
    <property type="entry name" value="EAL_sf"/>
</dbReference>
<dbReference type="InterPro" id="IPR001633">
    <property type="entry name" value="EAL_dom"/>
</dbReference>
<comment type="caution">
    <text evidence="3">The sequence shown here is derived from an EMBL/GenBank/DDBJ whole genome shotgun (WGS) entry which is preliminary data.</text>
</comment>
<feature type="domain" description="EAL" evidence="1">
    <location>
        <begin position="135"/>
        <end position="172"/>
    </location>
</feature>
<dbReference type="SUPFAM" id="SSF55073">
    <property type="entry name" value="Nucleotide cyclase"/>
    <property type="match status" value="1"/>
</dbReference>
<name>T0YZS8_9ZZZZ</name>
<evidence type="ECO:0000259" key="1">
    <source>
        <dbReference type="PROSITE" id="PS50883"/>
    </source>
</evidence>
<accession>T0YZS8</accession>
<feature type="non-terminal residue" evidence="3">
    <location>
        <position position="1"/>
    </location>
</feature>
<organism evidence="3">
    <name type="scientific">mine drainage metagenome</name>
    <dbReference type="NCBI Taxonomy" id="410659"/>
    <lineage>
        <taxon>unclassified sequences</taxon>
        <taxon>metagenomes</taxon>
        <taxon>ecological metagenomes</taxon>
    </lineage>
</organism>
<dbReference type="PROSITE" id="PS50883">
    <property type="entry name" value="EAL"/>
    <property type="match status" value="1"/>
</dbReference>
<sequence length="172" mass="18912">FKEVNDTFGHDTGDRVLEVLAERLTRALPPNAILGRLAGDEFALCLHGLPADTDNRVPIGQLARAILNEVARAFQLNQQEVFLTASVGIAFCPRDAENVIDLIRNADAAMYHAKQNGGNTFTFYAPEMNAAAVERLILKSKLRRALERDELVIRYQPKVELASGRVVGAEAL</sequence>
<feature type="non-terminal residue" evidence="3">
    <location>
        <position position="172"/>
    </location>
</feature>
<dbReference type="Gene3D" id="3.20.20.450">
    <property type="entry name" value="EAL domain"/>
    <property type="match status" value="1"/>
</dbReference>
<dbReference type="AlphaFoldDB" id="T0YZS8"/>
<dbReference type="SMART" id="SM00267">
    <property type="entry name" value="GGDEF"/>
    <property type="match status" value="1"/>
</dbReference>
<evidence type="ECO:0000259" key="2">
    <source>
        <dbReference type="PROSITE" id="PS50887"/>
    </source>
</evidence>
<dbReference type="CDD" id="cd01949">
    <property type="entry name" value="GGDEF"/>
    <property type="match status" value="1"/>
</dbReference>
<dbReference type="EMBL" id="AUZX01011889">
    <property type="protein sequence ID" value="EQD41206.1"/>
    <property type="molecule type" value="Genomic_DNA"/>
</dbReference>
<protein>
    <submittedName>
        <fullName evidence="3">Sensory box/GGDEF family protein</fullName>
    </submittedName>
</protein>
<dbReference type="NCBIfam" id="TIGR00254">
    <property type="entry name" value="GGDEF"/>
    <property type="match status" value="1"/>
</dbReference>
<proteinExistence type="predicted"/>
<dbReference type="InterPro" id="IPR000160">
    <property type="entry name" value="GGDEF_dom"/>
</dbReference>
<dbReference type="PANTHER" id="PTHR46663">
    <property type="entry name" value="DIGUANYLATE CYCLASE DGCT-RELATED"/>
    <property type="match status" value="1"/>
</dbReference>
<dbReference type="InterPro" id="IPR052163">
    <property type="entry name" value="DGC-Regulatory_Protein"/>
</dbReference>
<dbReference type="PROSITE" id="PS50887">
    <property type="entry name" value="GGDEF"/>
    <property type="match status" value="1"/>
</dbReference>
<dbReference type="InterPro" id="IPR043128">
    <property type="entry name" value="Rev_trsase/Diguanyl_cyclase"/>
</dbReference>